<gene>
    <name evidence="2" type="ORF">VOLCADRAFT_100650</name>
</gene>
<dbReference type="GeneID" id="9626212"/>
<evidence type="ECO:0000313" key="2">
    <source>
        <dbReference type="EMBL" id="EFJ39698.1"/>
    </source>
</evidence>
<dbReference type="KEGG" id="vcn:VOLCADRAFT_100650"/>
<feature type="compositionally biased region" description="Basic and acidic residues" evidence="1">
    <location>
        <begin position="92"/>
        <end position="102"/>
    </location>
</feature>
<feature type="region of interest" description="Disordered" evidence="1">
    <location>
        <begin position="57"/>
        <end position="102"/>
    </location>
</feature>
<feature type="compositionally biased region" description="Low complexity" evidence="1">
    <location>
        <begin position="79"/>
        <end position="91"/>
    </location>
</feature>
<organism evidence="3">
    <name type="scientific">Volvox carteri f. nagariensis</name>
    <dbReference type="NCBI Taxonomy" id="3068"/>
    <lineage>
        <taxon>Eukaryota</taxon>
        <taxon>Viridiplantae</taxon>
        <taxon>Chlorophyta</taxon>
        <taxon>core chlorophytes</taxon>
        <taxon>Chlorophyceae</taxon>
        <taxon>CS clade</taxon>
        <taxon>Chlamydomonadales</taxon>
        <taxon>Volvocaceae</taxon>
        <taxon>Volvox</taxon>
    </lineage>
</organism>
<dbReference type="EMBL" id="GL378454">
    <property type="protein sequence ID" value="EFJ39698.1"/>
    <property type="molecule type" value="Genomic_DNA"/>
</dbReference>
<keyword evidence="3" id="KW-1185">Reference proteome</keyword>
<evidence type="ECO:0000313" key="3">
    <source>
        <dbReference type="Proteomes" id="UP000001058"/>
    </source>
</evidence>
<proteinExistence type="predicted"/>
<evidence type="ECO:0000256" key="1">
    <source>
        <dbReference type="SAM" id="MobiDB-lite"/>
    </source>
</evidence>
<dbReference type="AlphaFoldDB" id="D8UKQ6"/>
<protein>
    <submittedName>
        <fullName evidence="2">Uncharacterized protein</fullName>
    </submittedName>
</protein>
<dbReference type="RefSeq" id="XP_002959238.1">
    <property type="nucleotide sequence ID" value="XM_002959192.1"/>
</dbReference>
<dbReference type="InParanoid" id="D8UKQ6"/>
<reference evidence="2 3" key="1">
    <citation type="journal article" date="2010" name="Science">
        <title>Genomic analysis of organismal complexity in the multicellular green alga Volvox carteri.</title>
        <authorList>
            <person name="Prochnik S.E."/>
            <person name="Umen J."/>
            <person name="Nedelcu A.M."/>
            <person name="Hallmann A."/>
            <person name="Miller S.M."/>
            <person name="Nishii I."/>
            <person name="Ferris P."/>
            <person name="Kuo A."/>
            <person name="Mitros T."/>
            <person name="Fritz-Laylin L.K."/>
            <person name="Hellsten U."/>
            <person name="Chapman J."/>
            <person name="Simakov O."/>
            <person name="Rensing S.A."/>
            <person name="Terry A."/>
            <person name="Pangilinan J."/>
            <person name="Kapitonov V."/>
            <person name="Jurka J."/>
            <person name="Salamov A."/>
            <person name="Shapiro H."/>
            <person name="Schmutz J."/>
            <person name="Grimwood J."/>
            <person name="Lindquist E."/>
            <person name="Lucas S."/>
            <person name="Grigoriev I.V."/>
            <person name="Schmitt R."/>
            <person name="Kirk D."/>
            <person name="Rokhsar D.S."/>
        </authorList>
    </citation>
    <scope>NUCLEOTIDE SEQUENCE [LARGE SCALE GENOMIC DNA]</scope>
    <source>
        <strain evidence="3">f. Nagariensis / Eve</strain>
    </source>
</reference>
<accession>D8UKQ6</accession>
<dbReference type="Proteomes" id="UP000001058">
    <property type="component" value="Unassembled WGS sequence"/>
</dbReference>
<name>D8UKQ6_VOLCA</name>
<sequence length="102" mass="11014">MKFSTAMAACKGKGVQVGRRWPSCSPYSPPLVGSSPMLQILCSLGCHQRQPIFISTSRQQPYAAHPKQPELQAAQPQPTFTDGGSNGGTSDSRGKEDDFIEF</sequence>